<proteinExistence type="predicted"/>
<dbReference type="InterPro" id="IPR025724">
    <property type="entry name" value="GAG-pre-integrase_dom"/>
</dbReference>
<dbReference type="Proteomes" id="UP000237271">
    <property type="component" value="Unassembled WGS sequence"/>
</dbReference>
<dbReference type="Pfam" id="PF13976">
    <property type="entry name" value="gag_pre-integrs"/>
    <property type="match status" value="1"/>
</dbReference>
<sequence length="110" mass="12437">MQTNQRFNVKAPLACDTDLYRFQAKPAVHALAHIATSGKQRSFLLLHKRLGHPNVRILHYLSRSQAIRGLDDTAYPKEPFFCTACTLCGPLPVPILTGCRYFVVFIDDYS</sequence>
<dbReference type="OrthoDB" id="127593at2759"/>
<evidence type="ECO:0000313" key="3">
    <source>
        <dbReference type="Proteomes" id="UP000237271"/>
    </source>
</evidence>
<name>A0A2P4XBN1_9STRA</name>
<dbReference type="EMBL" id="NCKW01015477">
    <property type="protein sequence ID" value="POM62963.1"/>
    <property type="molecule type" value="Genomic_DNA"/>
</dbReference>
<evidence type="ECO:0000259" key="1">
    <source>
        <dbReference type="Pfam" id="PF13976"/>
    </source>
</evidence>
<dbReference type="AlphaFoldDB" id="A0A2P4XBN1"/>
<evidence type="ECO:0000313" key="2">
    <source>
        <dbReference type="EMBL" id="POM62963.1"/>
    </source>
</evidence>
<feature type="domain" description="GAG-pre-integrase" evidence="1">
    <location>
        <begin position="18"/>
        <end position="87"/>
    </location>
</feature>
<comment type="caution">
    <text evidence="2">The sequence shown here is derived from an EMBL/GenBank/DDBJ whole genome shotgun (WGS) entry which is preliminary data.</text>
</comment>
<gene>
    <name evidence="2" type="ORF">PHPALM_27811</name>
</gene>
<organism evidence="2 3">
    <name type="scientific">Phytophthora palmivora</name>
    <dbReference type="NCBI Taxonomy" id="4796"/>
    <lineage>
        <taxon>Eukaryota</taxon>
        <taxon>Sar</taxon>
        <taxon>Stramenopiles</taxon>
        <taxon>Oomycota</taxon>
        <taxon>Peronosporomycetes</taxon>
        <taxon>Peronosporales</taxon>
        <taxon>Peronosporaceae</taxon>
        <taxon>Phytophthora</taxon>
    </lineage>
</organism>
<reference evidence="2 3" key="1">
    <citation type="journal article" date="2017" name="Genome Biol. Evol.">
        <title>Phytophthora megakarya and P. palmivora, closely related causal agents of cacao black pod rot, underwent increases in genome sizes and gene numbers by different mechanisms.</title>
        <authorList>
            <person name="Ali S.S."/>
            <person name="Shao J."/>
            <person name="Lary D.J."/>
            <person name="Kronmiller B."/>
            <person name="Shen D."/>
            <person name="Strem M.D."/>
            <person name="Amoako-Attah I."/>
            <person name="Akrofi A.Y."/>
            <person name="Begoude B.A."/>
            <person name="Ten Hoopen G.M."/>
            <person name="Coulibaly K."/>
            <person name="Kebe B.I."/>
            <person name="Melnick R.L."/>
            <person name="Guiltinan M.J."/>
            <person name="Tyler B.M."/>
            <person name="Meinhardt L.W."/>
            <person name="Bailey B.A."/>
        </authorList>
    </citation>
    <scope>NUCLEOTIDE SEQUENCE [LARGE SCALE GENOMIC DNA]</scope>
    <source>
        <strain evidence="3">sbr112.9</strain>
    </source>
</reference>
<accession>A0A2P4XBN1</accession>
<protein>
    <recommendedName>
        <fullName evidence="1">GAG-pre-integrase domain-containing protein</fullName>
    </recommendedName>
</protein>
<keyword evidence="3" id="KW-1185">Reference proteome</keyword>